<name>A0A1I1ZW54_9GAMM</name>
<dbReference type="STRING" id="500610.SAMN02799615_00837"/>
<dbReference type="RefSeq" id="WP_026636568.1">
    <property type="nucleotide sequence ID" value="NZ_FONH01000002.1"/>
</dbReference>
<proteinExistence type="predicted"/>
<dbReference type="EMBL" id="FONH01000002">
    <property type="protein sequence ID" value="SFE36014.1"/>
    <property type="molecule type" value="Genomic_DNA"/>
</dbReference>
<accession>A0A1I1ZW54</accession>
<reference evidence="2" key="1">
    <citation type="submission" date="2016-10" db="EMBL/GenBank/DDBJ databases">
        <authorList>
            <person name="Varghese N."/>
            <person name="Submissions S."/>
        </authorList>
    </citation>
    <scope>NUCLEOTIDE SEQUENCE [LARGE SCALE GENOMIC DNA]</scope>
    <source>
        <strain evidence="2">UNC178MFTsu3.1</strain>
    </source>
</reference>
<sequence>MADAGFTVYGDSGVAQVDNTYANLSLVEKGTLTTNQSLYGASVTYGTIGPRSDLVSPIICVGGSLYARPETFYGAGQIGFNISVAGPLGTQVPYYIFDVPRAPPAHGFGLQVWNAAGQLIFDASAGPMRVVGFVQNATGTTIFAGTAGRAYAVAHVIRGFRSARVEGFNVRAVFTQVASNVVNQNLLIVQDLTSGDTPVLSANLMTALVIDVTNL</sequence>
<dbReference type="AlphaFoldDB" id="A0A1I1ZW54"/>
<evidence type="ECO:0000313" key="2">
    <source>
        <dbReference type="Proteomes" id="UP000199477"/>
    </source>
</evidence>
<gene>
    <name evidence="1" type="ORF">SAMN02799615_00837</name>
</gene>
<organism evidence="1 2">
    <name type="scientific">Dyella marensis</name>
    <dbReference type="NCBI Taxonomy" id="500610"/>
    <lineage>
        <taxon>Bacteria</taxon>
        <taxon>Pseudomonadati</taxon>
        <taxon>Pseudomonadota</taxon>
        <taxon>Gammaproteobacteria</taxon>
        <taxon>Lysobacterales</taxon>
        <taxon>Rhodanobacteraceae</taxon>
        <taxon>Dyella</taxon>
    </lineage>
</organism>
<protein>
    <submittedName>
        <fullName evidence="1">Uncharacterized protein</fullName>
    </submittedName>
</protein>
<evidence type="ECO:0000313" key="1">
    <source>
        <dbReference type="EMBL" id="SFE36014.1"/>
    </source>
</evidence>
<keyword evidence="2" id="KW-1185">Reference proteome</keyword>
<dbReference type="Proteomes" id="UP000199477">
    <property type="component" value="Unassembled WGS sequence"/>
</dbReference>